<keyword evidence="1" id="KW-1133">Transmembrane helix</keyword>
<feature type="transmembrane region" description="Helical" evidence="1">
    <location>
        <begin position="20"/>
        <end position="39"/>
    </location>
</feature>
<proteinExistence type="predicted"/>
<evidence type="ECO:0000313" key="2">
    <source>
        <dbReference type="EMBL" id="DAF59393.1"/>
    </source>
</evidence>
<accession>A0A8S5T815</accession>
<keyword evidence="1" id="KW-0812">Transmembrane</keyword>
<sequence length="132" mass="15874">MWILLWLWIETICYYNVKEFDVLLFILITALVLSMYLLGSFLKSIWEDLGEDEEFIDEKDFTDEEIKIILQMCEDGFLERDKIIIELLKEKKAFPIDKYNTIAYAYMLDYVYKSMLDGTCEDQRLSVKDLYE</sequence>
<protein>
    <submittedName>
        <fullName evidence="2">Uncharacterized protein</fullName>
    </submittedName>
</protein>
<organism evidence="2">
    <name type="scientific">Myoviridae sp. ctQQg4</name>
    <dbReference type="NCBI Taxonomy" id="2827686"/>
    <lineage>
        <taxon>Viruses</taxon>
        <taxon>Duplodnaviria</taxon>
        <taxon>Heunggongvirae</taxon>
        <taxon>Uroviricota</taxon>
        <taxon>Caudoviricetes</taxon>
    </lineage>
</organism>
<evidence type="ECO:0000256" key="1">
    <source>
        <dbReference type="SAM" id="Phobius"/>
    </source>
</evidence>
<dbReference type="EMBL" id="BK032769">
    <property type="protein sequence ID" value="DAF59393.1"/>
    <property type="molecule type" value="Genomic_DNA"/>
</dbReference>
<name>A0A8S5T815_9CAUD</name>
<keyword evidence="1" id="KW-0472">Membrane</keyword>
<reference evidence="2" key="1">
    <citation type="journal article" date="2021" name="Proc. Natl. Acad. Sci. U.S.A.">
        <title>A Catalog of Tens of Thousands of Viruses from Human Metagenomes Reveals Hidden Associations with Chronic Diseases.</title>
        <authorList>
            <person name="Tisza M.J."/>
            <person name="Buck C.B."/>
        </authorList>
    </citation>
    <scope>NUCLEOTIDE SEQUENCE</scope>
    <source>
        <strain evidence="2">CtQQg4</strain>
    </source>
</reference>